<dbReference type="SUPFAM" id="SSF52540">
    <property type="entry name" value="P-loop containing nucleoside triphosphate hydrolases"/>
    <property type="match status" value="1"/>
</dbReference>
<organism evidence="14 15">
    <name type="scientific">Labrus bergylta</name>
    <name type="common">ballan wrasse</name>
    <dbReference type="NCBI Taxonomy" id="56723"/>
    <lineage>
        <taxon>Eukaryota</taxon>
        <taxon>Metazoa</taxon>
        <taxon>Chordata</taxon>
        <taxon>Craniata</taxon>
        <taxon>Vertebrata</taxon>
        <taxon>Euteleostomi</taxon>
        <taxon>Actinopterygii</taxon>
        <taxon>Neopterygii</taxon>
        <taxon>Teleostei</taxon>
        <taxon>Neoteleostei</taxon>
        <taxon>Acanthomorphata</taxon>
        <taxon>Eupercaria</taxon>
        <taxon>Labriformes</taxon>
        <taxon>Labridae</taxon>
        <taxon>Labrus</taxon>
    </lineage>
</organism>
<dbReference type="GO" id="GO:0071222">
    <property type="term" value="P:cellular response to lipopolysaccharide"/>
    <property type="evidence" value="ECO:0007669"/>
    <property type="project" value="TreeGrafter"/>
</dbReference>
<reference evidence="14" key="2">
    <citation type="submission" date="2025-09" db="UniProtKB">
        <authorList>
            <consortium name="Ensembl"/>
        </authorList>
    </citation>
    <scope>IDENTIFICATION</scope>
</reference>
<dbReference type="Pfam" id="PF07686">
    <property type="entry name" value="V-set"/>
    <property type="match status" value="1"/>
</dbReference>
<evidence type="ECO:0000256" key="5">
    <source>
        <dbReference type="ARBA" id="ARBA00022989"/>
    </source>
</evidence>
<dbReference type="GO" id="GO:0042102">
    <property type="term" value="P:positive regulation of T cell proliferation"/>
    <property type="evidence" value="ECO:0007669"/>
    <property type="project" value="TreeGrafter"/>
</dbReference>
<evidence type="ECO:0000256" key="1">
    <source>
        <dbReference type="ARBA" id="ARBA00004251"/>
    </source>
</evidence>
<evidence type="ECO:0000256" key="4">
    <source>
        <dbReference type="ARBA" id="ARBA00022729"/>
    </source>
</evidence>
<dbReference type="SMART" id="SM00406">
    <property type="entry name" value="IGv"/>
    <property type="match status" value="1"/>
</dbReference>
<dbReference type="InterPro" id="IPR036179">
    <property type="entry name" value="Ig-like_dom_sf"/>
</dbReference>
<evidence type="ECO:0000256" key="8">
    <source>
        <dbReference type="ARBA" id="ARBA00023170"/>
    </source>
</evidence>
<keyword evidence="7" id="KW-1015">Disulfide bond</keyword>
<name>A0A3Q3GJR5_9LABR</name>
<dbReference type="GO" id="GO:0007166">
    <property type="term" value="P:cell surface receptor signaling pathway"/>
    <property type="evidence" value="ECO:0007669"/>
    <property type="project" value="TreeGrafter"/>
</dbReference>
<dbReference type="PANTHER" id="PTHR25466:SF3">
    <property type="entry name" value="PROGRAMMED CELL DEATH 1 LIGAND 1"/>
    <property type="match status" value="1"/>
</dbReference>
<sequence>MDWALLLVLQVMFQPSLTVLFTVEVEQSTYDSEFGGDVVLGCRFQPNLSNPLADIKVSWHRIHSASTQHVYWLANGKEHLESQDPAYKDRVKLLTEELKNGLARLQISRLKINDSGTYKCLVQTSEGADYKPITLSVKATYKAITKDIQKAAEGDGVLLTCQSKGYPESSVMWQDGNMQRVNANTTTVSTADQLFKVTSQIHVQSSHQNNYTCSFVKDASSATFLIPDEMPVLHEENNALIIIMCIGVTMVAITVAVLMYQRHKGCRNSSARNLLVNRSCRTVSTAFCLQIEKEDEEITIFIEGSTEEKLGVFLKAHYSEPSFTEMPRQYREASGVEVLPHRLQNNEGQPVNLQALLPEAGETLLLEGPPRSGKTTLAHILVSSWTEGPKHAFPNLLDLSAVGLILYIDCSGVKGDLYQEITSQLSLTEKTTTEDELRTLLSHSSEALLLLDGYTEGNQSFDESLRMFLRERGGCRVLVTTCVGHCDTLREIVGTGRVLELQNENV</sequence>
<accession>A0A3Q3GJR5</accession>
<dbReference type="InterPro" id="IPR003599">
    <property type="entry name" value="Ig_sub"/>
</dbReference>
<reference evidence="14" key="1">
    <citation type="submission" date="2025-08" db="UniProtKB">
        <authorList>
            <consortium name="Ensembl"/>
        </authorList>
    </citation>
    <scope>IDENTIFICATION</scope>
</reference>
<dbReference type="GO" id="GO:0031295">
    <property type="term" value="P:T cell costimulation"/>
    <property type="evidence" value="ECO:0007669"/>
    <property type="project" value="TreeGrafter"/>
</dbReference>
<keyword evidence="8" id="KW-0675">Receptor</keyword>
<feature type="domain" description="Ig-like" evidence="13">
    <location>
        <begin position="15"/>
        <end position="136"/>
    </location>
</feature>
<dbReference type="Gene3D" id="2.60.40.10">
    <property type="entry name" value="Immunoglobulins"/>
    <property type="match status" value="2"/>
</dbReference>
<dbReference type="SUPFAM" id="SSF48726">
    <property type="entry name" value="Immunoglobulin"/>
    <property type="match status" value="2"/>
</dbReference>
<dbReference type="GO" id="GO:0006955">
    <property type="term" value="P:immune response"/>
    <property type="evidence" value="ECO:0007669"/>
    <property type="project" value="TreeGrafter"/>
</dbReference>
<dbReference type="GO" id="GO:0042130">
    <property type="term" value="P:negative regulation of T cell proliferation"/>
    <property type="evidence" value="ECO:0007669"/>
    <property type="project" value="TreeGrafter"/>
</dbReference>
<feature type="transmembrane region" description="Helical" evidence="11">
    <location>
        <begin position="239"/>
        <end position="260"/>
    </location>
</feature>
<dbReference type="PANTHER" id="PTHR25466">
    <property type="entry name" value="T-LYMPHOCYTE ACTIVATION ANTIGEN"/>
    <property type="match status" value="1"/>
</dbReference>
<dbReference type="SMART" id="SM00382">
    <property type="entry name" value="AAA"/>
    <property type="match status" value="1"/>
</dbReference>
<evidence type="ECO:0000256" key="10">
    <source>
        <dbReference type="ARBA" id="ARBA00023319"/>
    </source>
</evidence>
<evidence type="ECO:0000259" key="13">
    <source>
        <dbReference type="PROSITE" id="PS50835"/>
    </source>
</evidence>
<keyword evidence="9" id="KW-0325">Glycoprotein</keyword>
<evidence type="ECO:0000256" key="7">
    <source>
        <dbReference type="ARBA" id="ARBA00023157"/>
    </source>
</evidence>
<feature type="domain" description="Ig-like" evidence="13">
    <location>
        <begin position="153"/>
        <end position="223"/>
    </location>
</feature>
<dbReference type="InParanoid" id="A0A3Q3GJR5"/>
<dbReference type="Pfam" id="PF22705">
    <property type="entry name" value="C2-set_3"/>
    <property type="match status" value="1"/>
</dbReference>
<keyword evidence="5 11" id="KW-1133">Transmembrane helix</keyword>
<dbReference type="InterPro" id="IPR053896">
    <property type="entry name" value="BTN3A2-like_Ig-C"/>
</dbReference>
<dbReference type="InterPro" id="IPR003593">
    <property type="entry name" value="AAA+_ATPase"/>
</dbReference>
<evidence type="ECO:0000313" key="15">
    <source>
        <dbReference type="Proteomes" id="UP000261660"/>
    </source>
</evidence>
<dbReference type="SMART" id="SM00409">
    <property type="entry name" value="IG"/>
    <property type="match status" value="2"/>
</dbReference>
<feature type="signal peptide" evidence="12">
    <location>
        <begin position="1"/>
        <end position="18"/>
    </location>
</feature>
<dbReference type="STRING" id="56723.ENSLBEP00000031789"/>
<dbReference type="InterPro" id="IPR007110">
    <property type="entry name" value="Ig-like_dom"/>
</dbReference>
<evidence type="ECO:0000256" key="6">
    <source>
        <dbReference type="ARBA" id="ARBA00023136"/>
    </source>
</evidence>
<dbReference type="Proteomes" id="UP000261660">
    <property type="component" value="Unplaced"/>
</dbReference>
<keyword evidence="4 12" id="KW-0732">Signal</keyword>
<dbReference type="InterPro" id="IPR051713">
    <property type="entry name" value="T-cell_Activation_Regulation"/>
</dbReference>
<dbReference type="PROSITE" id="PS50835">
    <property type="entry name" value="IG_LIKE"/>
    <property type="match status" value="2"/>
</dbReference>
<dbReference type="OrthoDB" id="8680608at2759"/>
<keyword evidence="15" id="KW-1185">Reference proteome</keyword>
<dbReference type="Gene3D" id="3.40.50.300">
    <property type="entry name" value="P-loop containing nucleotide triphosphate hydrolases"/>
    <property type="match status" value="1"/>
</dbReference>
<dbReference type="GeneTree" id="ENSGT00940000161373"/>
<dbReference type="InterPro" id="IPR027417">
    <property type="entry name" value="P-loop_NTPase"/>
</dbReference>
<evidence type="ECO:0000256" key="9">
    <source>
        <dbReference type="ARBA" id="ARBA00023180"/>
    </source>
</evidence>
<keyword evidence="10" id="KW-0393">Immunoglobulin domain</keyword>
<dbReference type="InterPro" id="IPR013783">
    <property type="entry name" value="Ig-like_fold"/>
</dbReference>
<dbReference type="GO" id="GO:0009897">
    <property type="term" value="C:external side of plasma membrane"/>
    <property type="evidence" value="ECO:0007669"/>
    <property type="project" value="TreeGrafter"/>
</dbReference>
<evidence type="ECO:0000256" key="12">
    <source>
        <dbReference type="SAM" id="SignalP"/>
    </source>
</evidence>
<keyword evidence="3 11" id="KW-0812">Transmembrane</keyword>
<evidence type="ECO:0000256" key="2">
    <source>
        <dbReference type="ARBA" id="ARBA00022475"/>
    </source>
</evidence>
<feature type="chain" id="PRO_5018715749" evidence="12">
    <location>
        <begin position="19"/>
        <end position="506"/>
    </location>
</feature>
<comment type="subcellular location">
    <subcellularLocation>
        <location evidence="1">Cell membrane</location>
        <topology evidence="1">Single-pass type I membrane protein</topology>
    </subcellularLocation>
</comment>
<keyword evidence="2" id="KW-1003">Cell membrane</keyword>
<keyword evidence="6 11" id="KW-0472">Membrane</keyword>
<evidence type="ECO:0000313" key="14">
    <source>
        <dbReference type="Ensembl" id="ENSLBEP00000031789.1"/>
    </source>
</evidence>
<dbReference type="AlphaFoldDB" id="A0A3Q3GJR5"/>
<evidence type="ECO:0000256" key="11">
    <source>
        <dbReference type="SAM" id="Phobius"/>
    </source>
</evidence>
<dbReference type="FunFam" id="2.60.40.10:FF:000142">
    <property type="entry name" value="V-set domain-containing T-cell activation inhibitor 1"/>
    <property type="match status" value="1"/>
</dbReference>
<proteinExistence type="predicted"/>
<protein>
    <submittedName>
        <fullName evidence="14">Uncharacterized LOC109981198</fullName>
    </submittedName>
</protein>
<evidence type="ECO:0000256" key="3">
    <source>
        <dbReference type="ARBA" id="ARBA00022692"/>
    </source>
</evidence>
<dbReference type="InterPro" id="IPR013106">
    <property type="entry name" value="Ig_V-set"/>
</dbReference>
<dbReference type="Ensembl" id="ENSLBET00000033215.1">
    <property type="protein sequence ID" value="ENSLBEP00000031789.1"/>
    <property type="gene ID" value="ENSLBEG00000023990.1"/>
</dbReference>